<dbReference type="Proteomes" id="UP001446871">
    <property type="component" value="Unassembled WGS sequence"/>
</dbReference>
<gene>
    <name evidence="2" type="ORF">PG996_013872</name>
</gene>
<accession>A0ABR1TGP2</accession>
<dbReference type="EMBL" id="JAQQWM010000009">
    <property type="protein sequence ID" value="KAK8045808.1"/>
    <property type="molecule type" value="Genomic_DNA"/>
</dbReference>
<evidence type="ECO:0000313" key="2">
    <source>
        <dbReference type="EMBL" id="KAK8045808.1"/>
    </source>
</evidence>
<name>A0ABR1TGP2_9PEZI</name>
<evidence type="ECO:0000256" key="1">
    <source>
        <dbReference type="SAM" id="MobiDB-lite"/>
    </source>
</evidence>
<sequence length="112" mass="11181">MVANGAPVEAEAPCPTSSAAAIEPSDALSGMLRRWCCAAGPVCEGPATSDSEVEDTLEATEAARPGGGADCSRSAEEPLRPESITTDGTVTTSLPAAPLSTTRPPTRVGLGV</sequence>
<reference evidence="2 3" key="1">
    <citation type="submission" date="2023-01" db="EMBL/GenBank/DDBJ databases">
        <title>Analysis of 21 Apiospora genomes using comparative genomics revels a genus with tremendous synthesis potential of carbohydrate active enzymes and secondary metabolites.</title>
        <authorList>
            <person name="Sorensen T."/>
        </authorList>
    </citation>
    <scope>NUCLEOTIDE SEQUENCE [LARGE SCALE GENOMIC DNA]</scope>
    <source>
        <strain evidence="2 3">CBS 83171</strain>
    </source>
</reference>
<proteinExistence type="predicted"/>
<keyword evidence="3" id="KW-1185">Reference proteome</keyword>
<feature type="region of interest" description="Disordered" evidence="1">
    <location>
        <begin position="44"/>
        <end position="112"/>
    </location>
</feature>
<organism evidence="2 3">
    <name type="scientific">Apiospora saccharicola</name>
    <dbReference type="NCBI Taxonomy" id="335842"/>
    <lineage>
        <taxon>Eukaryota</taxon>
        <taxon>Fungi</taxon>
        <taxon>Dikarya</taxon>
        <taxon>Ascomycota</taxon>
        <taxon>Pezizomycotina</taxon>
        <taxon>Sordariomycetes</taxon>
        <taxon>Xylariomycetidae</taxon>
        <taxon>Amphisphaeriales</taxon>
        <taxon>Apiosporaceae</taxon>
        <taxon>Apiospora</taxon>
    </lineage>
</organism>
<comment type="caution">
    <text evidence="2">The sequence shown here is derived from an EMBL/GenBank/DDBJ whole genome shotgun (WGS) entry which is preliminary data.</text>
</comment>
<evidence type="ECO:0000313" key="3">
    <source>
        <dbReference type="Proteomes" id="UP001446871"/>
    </source>
</evidence>
<protein>
    <submittedName>
        <fullName evidence="2">Uncharacterized protein</fullName>
    </submittedName>
</protein>
<feature type="compositionally biased region" description="Polar residues" evidence="1">
    <location>
        <begin position="83"/>
        <end position="104"/>
    </location>
</feature>